<keyword evidence="15 16" id="KW-0539">Nucleus</keyword>
<keyword evidence="12" id="KW-0175">Coiled coil</keyword>
<feature type="compositionally biased region" description="Basic and acidic residues" evidence="17">
    <location>
        <begin position="426"/>
        <end position="442"/>
    </location>
</feature>
<evidence type="ECO:0000256" key="5">
    <source>
        <dbReference type="ARBA" id="ARBA00022759"/>
    </source>
</evidence>
<feature type="compositionally biased region" description="Low complexity" evidence="17">
    <location>
        <begin position="538"/>
        <end position="556"/>
    </location>
</feature>
<dbReference type="CDD" id="cd22326">
    <property type="entry name" value="FAN1-like"/>
    <property type="match status" value="1"/>
</dbReference>
<evidence type="ECO:0000256" key="14">
    <source>
        <dbReference type="ARBA" id="ARBA00023211"/>
    </source>
</evidence>
<comment type="similarity">
    <text evidence="2 16">Belongs to the FAN1 family.</text>
</comment>
<dbReference type="InterPro" id="IPR033315">
    <property type="entry name" value="Fan1-like"/>
</dbReference>
<evidence type="ECO:0000256" key="15">
    <source>
        <dbReference type="ARBA" id="ARBA00023242"/>
    </source>
</evidence>
<feature type="compositionally biased region" description="Polar residues" evidence="17">
    <location>
        <begin position="220"/>
        <end position="265"/>
    </location>
</feature>
<evidence type="ECO:0000259" key="18">
    <source>
        <dbReference type="SMART" id="SM00990"/>
    </source>
</evidence>
<dbReference type="PANTHER" id="PTHR15749">
    <property type="entry name" value="FANCONI-ASSOCIATED NUCLEASE 1"/>
    <property type="match status" value="1"/>
</dbReference>
<feature type="compositionally biased region" description="Polar residues" evidence="17">
    <location>
        <begin position="458"/>
        <end position="502"/>
    </location>
</feature>
<dbReference type="GO" id="GO:0070336">
    <property type="term" value="F:flap-structured DNA binding"/>
    <property type="evidence" value="ECO:0007669"/>
    <property type="project" value="TreeGrafter"/>
</dbReference>
<keyword evidence="10" id="KW-0269">Exonuclease</keyword>
<keyword evidence="6 16" id="KW-0227">DNA damage</keyword>
<dbReference type="InterPro" id="IPR014883">
    <property type="entry name" value="VRR_NUC"/>
</dbReference>
<keyword evidence="14 16" id="KW-0464">Manganese</keyword>
<organism evidence="19">
    <name type="scientific">Diabrotica virgifera virgifera</name>
    <name type="common">western corn rootworm</name>
    <dbReference type="NCBI Taxonomy" id="50390"/>
    <lineage>
        <taxon>Eukaryota</taxon>
        <taxon>Metazoa</taxon>
        <taxon>Ecdysozoa</taxon>
        <taxon>Arthropoda</taxon>
        <taxon>Hexapoda</taxon>
        <taxon>Insecta</taxon>
        <taxon>Pterygota</taxon>
        <taxon>Neoptera</taxon>
        <taxon>Endopterygota</taxon>
        <taxon>Coleoptera</taxon>
        <taxon>Polyphaga</taxon>
        <taxon>Cucujiformia</taxon>
        <taxon>Chrysomeloidea</taxon>
        <taxon>Chrysomelidae</taxon>
        <taxon>Galerucinae</taxon>
        <taxon>Diabroticina</taxon>
        <taxon>Diabroticites</taxon>
        <taxon>Diabrotica</taxon>
    </lineage>
</organism>
<evidence type="ECO:0000256" key="2">
    <source>
        <dbReference type="ARBA" id="ARBA00005533"/>
    </source>
</evidence>
<dbReference type="AlphaFoldDB" id="A0A6P7H302"/>
<evidence type="ECO:0000256" key="4">
    <source>
        <dbReference type="ARBA" id="ARBA00022723"/>
    </source>
</evidence>
<comment type="catalytic activity">
    <reaction evidence="16">
        <text>Hydrolytically removes 5'-nucleotides successively from the 3'-hydroxy termini of 3'-hydroxy-terminated oligonucleotides.</text>
        <dbReference type="EC" id="3.1.4.1"/>
    </reaction>
</comment>
<feature type="region of interest" description="Disordered" evidence="17">
    <location>
        <begin position="26"/>
        <end position="579"/>
    </location>
</feature>
<protein>
    <recommendedName>
        <fullName evidence="16">Fanconi-associated nuclease</fullName>
        <ecNumber evidence="16">3.1.4.1</ecNumber>
    </recommendedName>
</protein>
<keyword evidence="5" id="KW-0255">Endonuclease</keyword>
<feature type="compositionally biased region" description="Polar residues" evidence="17">
    <location>
        <begin position="379"/>
        <end position="423"/>
    </location>
</feature>
<evidence type="ECO:0000256" key="6">
    <source>
        <dbReference type="ARBA" id="ARBA00022763"/>
    </source>
</evidence>
<keyword evidence="9" id="KW-0862">Zinc</keyword>
<evidence type="ECO:0000256" key="11">
    <source>
        <dbReference type="ARBA" id="ARBA00022842"/>
    </source>
</evidence>
<evidence type="ECO:0000256" key="9">
    <source>
        <dbReference type="ARBA" id="ARBA00022833"/>
    </source>
</evidence>
<keyword evidence="7" id="KW-0863">Zinc-finger</keyword>
<keyword evidence="13 16" id="KW-0234">DNA repair</keyword>
<dbReference type="InParanoid" id="A0A6P7H302"/>
<comment type="function">
    <text evidence="16">Nuclease required for the repair of DNA interstrand cross-links (ICL). Acts as a 5'-3' exonuclease that anchors at a cut end of DNA and cleaves DNA successively at every third nucleotide, allowing to excise an ICL from one strand through flanking incisions.</text>
</comment>
<keyword evidence="3 16" id="KW-0540">Nuclease</keyword>
<evidence type="ECO:0000256" key="13">
    <source>
        <dbReference type="ARBA" id="ARBA00023204"/>
    </source>
</evidence>
<proteinExistence type="inferred from homology"/>
<dbReference type="PANTHER" id="PTHR15749:SF4">
    <property type="entry name" value="FANCONI-ASSOCIATED NUCLEASE 1"/>
    <property type="match status" value="1"/>
</dbReference>
<evidence type="ECO:0000256" key="1">
    <source>
        <dbReference type="ARBA" id="ARBA00004123"/>
    </source>
</evidence>
<dbReference type="GO" id="GO:0008409">
    <property type="term" value="F:5'-3' exonuclease activity"/>
    <property type="evidence" value="ECO:0007669"/>
    <property type="project" value="TreeGrafter"/>
</dbReference>
<dbReference type="GO" id="GO:0036297">
    <property type="term" value="P:interstrand cross-link repair"/>
    <property type="evidence" value="ECO:0007669"/>
    <property type="project" value="InterPro"/>
</dbReference>
<dbReference type="GO" id="GO:0008270">
    <property type="term" value="F:zinc ion binding"/>
    <property type="evidence" value="ECO:0007669"/>
    <property type="project" value="UniProtKB-KW"/>
</dbReference>
<dbReference type="GO" id="GO:0017108">
    <property type="term" value="F:5'-flap endonuclease activity"/>
    <property type="evidence" value="ECO:0007669"/>
    <property type="project" value="TreeGrafter"/>
</dbReference>
<dbReference type="Pfam" id="PF08774">
    <property type="entry name" value="VRR_NUC"/>
    <property type="match status" value="1"/>
</dbReference>
<dbReference type="RefSeq" id="XP_028152093.1">
    <property type="nucleotide sequence ID" value="XM_028296292.1"/>
</dbReference>
<evidence type="ECO:0000256" key="16">
    <source>
        <dbReference type="RuleBase" id="RU365033"/>
    </source>
</evidence>
<dbReference type="GO" id="GO:0005634">
    <property type="term" value="C:nucleus"/>
    <property type="evidence" value="ECO:0007669"/>
    <property type="project" value="UniProtKB-SubCell"/>
</dbReference>
<feature type="compositionally biased region" description="Polar residues" evidence="17">
    <location>
        <begin position="145"/>
        <end position="186"/>
    </location>
</feature>
<gene>
    <name evidence="19" type="primary">LOC114345476</name>
</gene>
<comment type="cofactor">
    <cofactor evidence="16">
        <name>Mg(2+)</name>
        <dbReference type="ChEBI" id="CHEBI:18420"/>
    </cofactor>
    <cofactor evidence="16">
        <name>Mn(2+)</name>
        <dbReference type="ChEBI" id="CHEBI:29035"/>
    </cofactor>
</comment>
<feature type="compositionally biased region" description="Basic and acidic residues" evidence="17">
    <location>
        <begin position="347"/>
        <end position="363"/>
    </location>
</feature>
<dbReference type="EC" id="3.1.4.1" evidence="16"/>
<dbReference type="FunFam" id="3.40.1350.10:FF:000004">
    <property type="entry name" value="Fanconi-associated nuclease"/>
    <property type="match status" value="1"/>
</dbReference>
<evidence type="ECO:0000256" key="12">
    <source>
        <dbReference type="ARBA" id="ARBA00023054"/>
    </source>
</evidence>
<evidence type="ECO:0000256" key="17">
    <source>
        <dbReference type="SAM" id="MobiDB-lite"/>
    </source>
</evidence>
<feature type="compositionally biased region" description="Polar residues" evidence="17">
    <location>
        <begin position="92"/>
        <end position="113"/>
    </location>
</feature>
<feature type="compositionally biased region" description="Basic and acidic residues" evidence="17">
    <location>
        <begin position="505"/>
        <end position="521"/>
    </location>
</feature>
<feature type="compositionally biased region" description="Basic and acidic residues" evidence="17">
    <location>
        <begin position="189"/>
        <end position="205"/>
    </location>
</feature>
<evidence type="ECO:0000256" key="3">
    <source>
        <dbReference type="ARBA" id="ARBA00022722"/>
    </source>
</evidence>
<dbReference type="InterPro" id="IPR049132">
    <property type="entry name" value="FAN1-like_euk"/>
</dbReference>
<keyword evidence="11 16" id="KW-0460">Magnesium</keyword>
<keyword evidence="4 16" id="KW-0479">Metal-binding</keyword>
<accession>A0A6P7H302</accession>
<feature type="compositionally biased region" description="Polar residues" evidence="17">
    <location>
        <begin position="299"/>
        <end position="344"/>
    </location>
</feature>
<evidence type="ECO:0000256" key="10">
    <source>
        <dbReference type="ARBA" id="ARBA00022839"/>
    </source>
</evidence>
<evidence type="ECO:0000313" key="19">
    <source>
        <dbReference type="RefSeq" id="XP_028152093.1"/>
    </source>
</evidence>
<feature type="domain" description="VRR-NUC" evidence="18">
    <location>
        <begin position="1091"/>
        <end position="1205"/>
    </location>
</feature>
<dbReference type="SMART" id="SM00990">
    <property type="entry name" value="VRR_NUC"/>
    <property type="match status" value="1"/>
</dbReference>
<reference evidence="19" key="1">
    <citation type="submission" date="2025-08" db="UniProtKB">
        <authorList>
            <consortium name="RefSeq"/>
        </authorList>
    </citation>
    <scope>IDENTIFICATION</scope>
</reference>
<comment type="subcellular location">
    <subcellularLocation>
        <location evidence="1 16">Nucleus</location>
    </subcellularLocation>
</comment>
<sequence length="1219" mass="138426">MRKLKSATPDKLKQSCIVDYYSKQKTLNNMGDESKNQPLEVPKRKSLQKIDRPKSLPSPTIKPKRLPFDLPVHTWPGTESTSSDQINKDCASHTNGTTSYPTANSCKSITKGSPASKRCPEDQNRPAATSQPPRKKKRAVAKTANIRNATTSNQNDENQNEPTPSTSRTESIVSHTNGTMSHPTTNSSKSKESPSSKSISEDQNRTEATSQPLTKKKKVASTTNVRNTTMSNQNGENQNEPTPSTSRTESIVSHTNGTMSHPTANSSKSKESPSSKSISEDQNRTEATSQPLTKKKKVASTTNVRNTTMSNQNGENQNEPTPSTSRTESIVSHTNGTMSHPTANSSKSKESPSSKSFSEDQNRTEATSQPLTKKKKVAGTTNVRNTTMSNQNGENQNEPTPSTSRTESIVSHTNGTMSHPTANSSKSKESPSSKSFSEDQNRTEATSQPLTKKKKVAGTTNVRNTTMSNQNGENQNEPTPSTSRTESIVSHTNGTMSHPTANSSKSKESPSSKSISEDQNRTEATSQPLPKKKKVAGTTNVRNTTTTNQNGENQNEARPSSPRKKSVVSASPKKDENKMNDNFLNIMNDVFTTVLQNRNLVHVIDEKAFELSVLLQSAKKEYQFICYKLYTRVNTWRNIFRFCKDYMPNLTDQNVIQIFNFLKENNFVDTDYKNDSMESLLGTLPAKDVKDICLHLKIKTNTTKENMKETLLQRCRRQPTLFGIKSTHDLIFDEIIKKMGIYALRINDSFKKHINHVYLLATFTNNRFQNIDDFLRRDLKCDFPYFVPENYKVFSDRQEFLRYAEACELRQTLETTKNHETLQEIGKKVHETLKTLKRTNDEMYFNAPHLKRFTAESVYCGILTSICETLKTKYADKVQEFLEYLIENFPRSHRIGIWYMLLCDIFTSRNLSIEAVNVIITALSTNKEYILEYQIYEFAHKAQQLKKRKIIDQYSHDQLVGLLPDPIHLEQFPQSVVDAKTIRDNQSGRKRHYEVHHSDGSKSYKTVEQVAQDYYVETCGYTDGMHCEGTIIMNSFTLFFWDIIYSQNPIIPGTFLSKYQEVPLDMYTTDFYKNRKELIDKRLKDIAEGWTDEETIQNVTEYWHKYSHISGLCGPVGETVDIKFLKSIVDCIGRKVLSKIYERLAKDIRQYRSGMPDLFLWNVDEKKAKFVEVKGENDRLSIKQQLWLKYLLEIEANAEVCHVHSKGSKRKVTNNTADQ</sequence>
<name>A0A6P7H302_DIAVI</name>
<keyword evidence="8 16" id="KW-0378">Hydrolase</keyword>
<evidence type="ECO:0000256" key="7">
    <source>
        <dbReference type="ARBA" id="ARBA00022771"/>
    </source>
</evidence>
<dbReference type="GO" id="GO:0004528">
    <property type="term" value="F:phosphodiesterase I activity"/>
    <property type="evidence" value="ECO:0007669"/>
    <property type="project" value="UniProtKB-EC"/>
</dbReference>
<feature type="compositionally biased region" description="Basic and acidic residues" evidence="17">
    <location>
        <begin position="268"/>
        <end position="284"/>
    </location>
</feature>
<evidence type="ECO:0000256" key="8">
    <source>
        <dbReference type="ARBA" id="ARBA00022801"/>
    </source>
</evidence>